<dbReference type="EMBL" id="JAIFRP010004406">
    <property type="protein sequence ID" value="KAK2576222.1"/>
    <property type="molecule type" value="Genomic_DNA"/>
</dbReference>
<feature type="region of interest" description="Disordered" evidence="8">
    <location>
        <begin position="22"/>
        <end position="51"/>
    </location>
</feature>
<comment type="subcellular location">
    <subcellularLocation>
        <location evidence="2">Endosome membrane</location>
        <topology evidence="2">Peripheral membrane protein</topology>
    </subcellularLocation>
    <subcellularLocation>
        <location evidence="1">Late endosome membrane</location>
    </subcellularLocation>
    <subcellularLocation>
        <location evidence="3">Lysosome membrane</location>
        <topology evidence="3">Peripheral membrane protein</topology>
        <orientation evidence="3">Cytoplasmic side</orientation>
    </subcellularLocation>
</comment>
<dbReference type="SMART" id="SM00714">
    <property type="entry name" value="LITAF"/>
    <property type="match status" value="1"/>
</dbReference>
<evidence type="ECO:0000256" key="5">
    <source>
        <dbReference type="ARBA" id="ARBA00022723"/>
    </source>
</evidence>
<gene>
    <name evidence="10" type="ORF">KPH14_005591</name>
</gene>
<dbReference type="PROSITE" id="PS51837">
    <property type="entry name" value="LITAF"/>
    <property type="match status" value="1"/>
</dbReference>
<dbReference type="PANTHER" id="PTHR23292:SF6">
    <property type="entry name" value="FI16602P1-RELATED"/>
    <property type="match status" value="1"/>
</dbReference>
<dbReference type="InterPro" id="IPR006629">
    <property type="entry name" value="LITAF"/>
</dbReference>
<dbReference type="Proteomes" id="UP001258017">
    <property type="component" value="Unassembled WGS sequence"/>
</dbReference>
<accession>A0AAD9RAP6</accession>
<keyword evidence="6" id="KW-0862">Zinc</keyword>
<evidence type="ECO:0000256" key="1">
    <source>
        <dbReference type="ARBA" id="ARBA00004414"/>
    </source>
</evidence>
<evidence type="ECO:0000256" key="6">
    <source>
        <dbReference type="ARBA" id="ARBA00022833"/>
    </source>
</evidence>
<dbReference type="Pfam" id="PF10601">
    <property type="entry name" value="zf-LITAF-like"/>
    <property type="match status" value="1"/>
</dbReference>
<reference evidence="10" key="2">
    <citation type="journal article" date="2023" name="Commun. Biol.">
        <title>Intrasexual cuticular hydrocarbon dimorphism in a wasp sheds light on hydrocarbon biosynthesis genes in Hymenoptera.</title>
        <authorList>
            <person name="Moris V.C."/>
            <person name="Podsiadlowski L."/>
            <person name="Martin S."/>
            <person name="Oeyen J.P."/>
            <person name="Donath A."/>
            <person name="Petersen M."/>
            <person name="Wilbrandt J."/>
            <person name="Misof B."/>
            <person name="Liedtke D."/>
            <person name="Thamm M."/>
            <person name="Scheiner R."/>
            <person name="Schmitt T."/>
            <person name="Niehuis O."/>
        </authorList>
    </citation>
    <scope>NUCLEOTIDE SEQUENCE</scope>
    <source>
        <strain evidence="10">GBR_01_08_01A</strain>
    </source>
</reference>
<sequence length="156" mass="16962">MHRKNPYYISFSNINNVNLDCNMNKDAPPPPYEPPPYAPPPYAPPPSGQAMGGVPPASPFISAEMYTQGPTIVTTIVPLGPGPTHTICPHCLAEIESTTKTEPGMIAYISGVVIALLGCWLGCCLIPCCIDQCMDVHHTCPNCKAYLGRYRRQENM</sequence>
<comment type="similarity">
    <text evidence="4">Belongs to the CDIP1/LITAF family.</text>
</comment>
<dbReference type="InterPro" id="IPR037519">
    <property type="entry name" value="LITAF_fam"/>
</dbReference>
<dbReference type="PANTHER" id="PTHR23292">
    <property type="entry name" value="LIPOPOLYSACCHARIDE-INDUCED TUMOR NECROSIS FACTOR-ALPHA FACTOR"/>
    <property type="match status" value="1"/>
</dbReference>
<dbReference type="GO" id="GO:0005765">
    <property type="term" value="C:lysosomal membrane"/>
    <property type="evidence" value="ECO:0007669"/>
    <property type="project" value="UniProtKB-SubCell"/>
</dbReference>
<evidence type="ECO:0000256" key="2">
    <source>
        <dbReference type="ARBA" id="ARBA00004481"/>
    </source>
</evidence>
<name>A0AAD9RAP6_9HYME</name>
<proteinExistence type="inferred from homology"/>
<keyword evidence="5" id="KW-0479">Metal-binding</keyword>
<evidence type="ECO:0000313" key="10">
    <source>
        <dbReference type="EMBL" id="KAK2576222.1"/>
    </source>
</evidence>
<dbReference type="AlphaFoldDB" id="A0AAD9RAP6"/>
<reference evidence="10" key="1">
    <citation type="submission" date="2021-08" db="EMBL/GenBank/DDBJ databases">
        <authorList>
            <person name="Misof B."/>
            <person name="Oliver O."/>
            <person name="Podsiadlowski L."/>
            <person name="Donath A."/>
            <person name="Peters R."/>
            <person name="Mayer C."/>
            <person name="Rust J."/>
            <person name="Gunkel S."/>
            <person name="Lesny P."/>
            <person name="Martin S."/>
            <person name="Oeyen J.P."/>
            <person name="Petersen M."/>
            <person name="Panagiotis P."/>
            <person name="Wilbrandt J."/>
            <person name="Tanja T."/>
        </authorList>
    </citation>
    <scope>NUCLEOTIDE SEQUENCE</scope>
    <source>
        <strain evidence="10">GBR_01_08_01A</strain>
        <tissue evidence="10">Thorax + abdomen</tissue>
    </source>
</reference>
<feature type="domain" description="LITAF" evidence="9">
    <location>
        <begin position="67"/>
        <end position="152"/>
    </location>
</feature>
<evidence type="ECO:0000256" key="3">
    <source>
        <dbReference type="ARBA" id="ARBA00004630"/>
    </source>
</evidence>
<organism evidence="10 11">
    <name type="scientific">Odynerus spinipes</name>
    <dbReference type="NCBI Taxonomy" id="1348599"/>
    <lineage>
        <taxon>Eukaryota</taxon>
        <taxon>Metazoa</taxon>
        <taxon>Ecdysozoa</taxon>
        <taxon>Arthropoda</taxon>
        <taxon>Hexapoda</taxon>
        <taxon>Insecta</taxon>
        <taxon>Pterygota</taxon>
        <taxon>Neoptera</taxon>
        <taxon>Endopterygota</taxon>
        <taxon>Hymenoptera</taxon>
        <taxon>Apocrita</taxon>
        <taxon>Aculeata</taxon>
        <taxon>Vespoidea</taxon>
        <taxon>Vespidae</taxon>
        <taxon>Eumeninae</taxon>
        <taxon>Odynerus</taxon>
    </lineage>
</organism>
<evidence type="ECO:0000256" key="8">
    <source>
        <dbReference type="SAM" id="MobiDB-lite"/>
    </source>
</evidence>
<evidence type="ECO:0000259" key="9">
    <source>
        <dbReference type="PROSITE" id="PS51837"/>
    </source>
</evidence>
<protein>
    <recommendedName>
        <fullName evidence="9">LITAF domain-containing protein</fullName>
    </recommendedName>
</protein>
<keyword evidence="11" id="KW-1185">Reference proteome</keyword>
<comment type="caution">
    <text evidence="10">The sequence shown here is derived from an EMBL/GenBank/DDBJ whole genome shotgun (WGS) entry which is preliminary data.</text>
</comment>
<evidence type="ECO:0000256" key="7">
    <source>
        <dbReference type="ARBA" id="ARBA00023136"/>
    </source>
</evidence>
<evidence type="ECO:0000256" key="4">
    <source>
        <dbReference type="ARBA" id="ARBA00005975"/>
    </source>
</evidence>
<dbReference type="GO" id="GO:0031902">
    <property type="term" value="C:late endosome membrane"/>
    <property type="evidence" value="ECO:0007669"/>
    <property type="project" value="UniProtKB-SubCell"/>
</dbReference>
<dbReference type="GO" id="GO:0008270">
    <property type="term" value="F:zinc ion binding"/>
    <property type="evidence" value="ECO:0007669"/>
    <property type="project" value="TreeGrafter"/>
</dbReference>
<feature type="compositionally biased region" description="Pro residues" evidence="8">
    <location>
        <begin position="27"/>
        <end position="47"/>
    </location>
</feature>
<keyword evidence="7" id="KW-0472">Membrane</keyword>
<evidence type="ECO:0000313" key="11">
    <source>
        <dbReference type="Proteomes" id="UP001258017"/>
    </source>
</evidence>